<proteinExistence type="predicted"/>
<name>A0A1L7V6A0_FUSPR</name>
<keyword evidence="1" id="KW-0732">Signal</keyword>
<dbReference type="Gene3D" id="2.120.10.30">
    <property type="entry name" value="TolB, C-terminal domain"/>
    <property type="match status" value="1"/>
</dbReference>
<dbReference type="AlphaFoldDB" id="A0A1L7V6A0"/>
<organism evidence="3 4">
    <name type="scientific">Fusarium proliferatum (strain ET1)</name>
    <name type="common">Orchid endophyte fungus</name>
    <dbReference type="NCBI Taxonomy" id="1227346"/>
    <lineage>
        <taxon>Eukaryota</taxon>
        <taxon>Fungi</taxon>
        <taxon>Dikarya</taxon>
        <taxon>Ascomycota</taxon>
        <taxon>Pezizomycotina</taxon>
        <taxon>Sordariomycetes</taxon>
        <taxon>Hypocreomycetidae</taxon>
        <taxon>Hypocreales</taxon>
        <taxon>Nectriaceae</taxon>
        <taxon>Fusarium</taxon>
        <taxon>Fusarium fujikuroi species complex</taxon>
    </lineage>
</organism>
<dbReference type="GeneID" id="42048257"/>
<evidence type="ECO:0000256" key="1">
    <source>
        <dbReference type="SAM" id="SignalP"/>
    </source>
</evidence>
<gene>
    <name evidence="3" type="ORF">FPRO_03372</name>
</gene>
<sequence length="464" mass="51658">MTSLRIVAAIALILAFITSFASAQQCSYKEMKPKSSSPRTAPGWEYTVLRDNFRQPRTILFDSEGALLILDAFRGIMHIQLDDSDVGGKCVRIAKKTTLLRKGSLRHGLALSKDGRTIYASSSSSVWSYSYDAKNVKLDEGSEKMVVDNLATEGSSWRSLLISQKNPDMLVVSRGSGIGNDPQAEVRSSGHAQIRAFNISTFDPKFPDMKPYDFAKDGVLLGWGLRNAQGLAEHPVTGGMFSTENSYVALDRNGKDISVDNPGEEMNFHGYLNGSTESSGGNYGYPFCYSLWSTSKFPEIGDIKVGEQFGVDQSSDQSRRTDAECRRDYVAPVQVFQAQSAPIALKFNPDGTRAYMAFHGSWNRMKPVGYQVAYIDFKNGQPAMDAIKSGNATTPIMFNKDNNVHCPEDCFRPAGLAWDKKNRLFFTSDTTKELFVLYNTWDAYLKKNDTKEAYVWRGNKGSWR</sequence>
<dbReference type="Pfam" id="PF22807">
    <property type="entry name" value="TrAA12"/>
    <property type="match status" value="1"/>
</dbReference>
<dbReference type="VEuPathDB" id="FungiDB:FPRO_03372"/>
<feature type="chain" id="PRO_5013222235" evidence="1">
    <location>
        <begin position="24"/>
        <end position="464"/>
    </location>
</feature>
<evidence type="ECO:0000313" key="4">
    <source>
        <dbReference type="Proteomes" id="UP000183971"/>
    </source>
</evidence>
<dbReference type="SUPFAM" id="SSF50952">
    <property type="entry name" value="Soluble quinoprotein glucose dehydrogenase"/>
    <property type="match status" value="1"/>
</dbReference>
<protein>
    <submittedName>
        <fullName evidence="3">Related to L-sorbosone dehydrogenase</fullName>
    </submittedName>
</protein>
<dbReference type="InterPro" id="IPR054539">
    <property type="entry name" value="Beta-prop_PDH"/>
</dbReference>
<comment type="caution">
    <text evidence="3">The sequence shown here is derived from an EMBL/GenBank/DDBJ whole genome shotgun (WGS) entry which is preliminary data.</text>
</comment>
<feature type="domain" description="Pyrroloquinoline quinone-dependent pyranose dehydrogenase beta-propeller" evidence="2">
    <location>
        <begin position="39"/>
        <end position="439"/>
    </location>
</feature>
<feature type="signal peptide" evidence="1">
    <location>
        <begin position="1"/>
        <end position="23"/>
    </location>
</feature>
<evidence type="ECO:0000313" key="3">
    <source>
        <dbReference type="EMBL" id="CZR36368.1"/>
    </source>
</evidence>
<dbReference type="InterPro" id="IPR011042">
    <property type="entry name" value="6-blade_b-propeller_TolB-like"/>
</dbReference>
<accession>A0A1L7V6A0</accession>
<dbReference type="Proteomes" id="UP000183971">
    <property type="component" value="Unassembled WGS sequence"/>
</dbReference>
<reference evidence="4" key="1">
    <citation type="journal article" date="2016" name="Genome Biol. Evol.">
        <title>Comparative 'omics' of the Fusarium fujikuroi species complex highlights differences in genetic potential and metabolite synthesis.</title>
        <authorList>
            <person name="Niehaus E.-M."/>
            <person name="Muensterkoetter M."/>
            <person name="Proctor R.H."/>
            <person name="Brown D.W."/>
            <person name="Sharon A."/>
            <person name="Idan Y."/>
            <person name="Oren-Young L."/>
            <person name="Sieber C.M."/>
            <person name="Novak O."/>
            <person name="Pencik A."/>
            <person name="Tarkowska D."/>
            <person name="Hromadova K."/>
            <person name="Freeman S."/>
            <person name="Maymon M."/>
            <person name="Elazar M."/>
            <person name="Youssef S.A."/>
            <person name="El-Shabrawy E.S.M."/>
            <person name="Shalaby A.B.A."/>
            <person name="Houterman P."/>
            <person name="Brock N.L."/>
            <person name="Burkhardt I."/>
            <person name="Tsavkelova E.A."/>
            <person name="Dickschat J.S."/>
            <person name="Galuszka P."/>
            <person name="Gueldener U."/>
            <person name="Tudzynski B."/>
        </authorList>
    </citation>
    <scope>NUCLEOTIDE SEQUENCE [LARGE SCALE GENOMIC DNA]</scope>
    <source>
        <strain evidence="4">ET1</strain>
    </source>
</reference>
<keyword evidence="4" id="KW-1185">Reference proteome</keyword>
<dbReference type="InterPro" id="IPR011041">
    <property type="entry name" value="Quinoprot_gluc/sorb_DH_b-prop"/>
</dbReference>
<evidence type="ECO:0000259" key="2">
    <source>
        <dbReference type="Pfam" id="PF22807"/>
    </source>
</evidence>
<dbReference type="EMBL" id="FJOF01000002">
    <property type="protein sequence ID" value="CZR36368.1"/>
    <property type="molecule type" value="Genomic_DNA"/>
</dbReference>
<dbReference type="RefSeq" id="XP_031076961.1">
    <property type="nucleotide sequence ID" value="XM_031226423.1"/>
</dbReference>